<feature type="transmembrane region" description="Helical" evidence="1">
    <location>
        <begin position="77"/>
        <end position="95"/>
    </location>
</feature>
<keyword evidence="1" id="KW-1133">Transmembrane helix</keyword>
<keyword evidence="1" id="KW-0472">Membrane</keyword>
<evidence type="ECO:0000313" key="3">
    <source>
        <dbReference type="Proteomes" id="UP000005435"/>
    </source>
</evidence>
<dbReference type="RefSeq" id="WP_014255071.1">
    <property type="nucleotide sequence ID" value="NC_016627.1"/>
</dbReference>
<reference evidence="3" key="1">
    <citation type="submission" date="2011-12" db="EMBL/GenBank/DDBJ databases">
        <title>Complete sequence of Clostridium clariflavum DSM 19732.</title>
        <authorList>
            <consortium name="US DOE Joint Genome Institute"/>
            <person name="Lucas S."/>
            <person name="Han J."/>
            <person name="Lapidus A."/>
            <person name="Cheng J.-F."/>
            <person name="Goodwin L."/>
            <person name="Pitluck S."/>
            <person name="Peters L."/>
            <person name="Teshima H."/>
            <person name="Detter J.C."/>
            <person name="Han C."/>
            <person name="Tapia R."/>
            <person name="Land M."/>
            <person name="Hauser L."/>
            <person name="Kyrpides N."/>
            <person name="Ivanova N."/>
            <person name="Pagani I."/>
            <person name="Kitzmiller T."/>
            <person name="Lynd L."/>
            <person name="Izquierdo J."/>
            <person name="Woyke T."/>
        </authorList>
    </citation>
    <scope>NUCLEOTIDE SEQUENCE [LARGE SCALE GENOMIC DNA]</scope>
    <source>
        <strain evidence="3">DSM 19732 / NBRC 101661 / EBR45</strain>
    </source>
</reference>
<feature type="transmembrane region" description="Helical" evidence="1">
    <location>
        <begin position="116"/>
        <end position="141"/>
    </location>
</feature>
<organism evidence="2 3">
    <name type="scientific">Acetivibrio clariflavus (strain DSM 19732 / NBRC 101661 / EBR45)</name>
    <name type="common">Clostridium clariflavum</name>
    <dbReference type="NCBI Taxonomy" id="720554"/>
    <lineage>
        <taxon>Bacteria</taxon>
        <taxon>Bacillati</taxon>
        <taxon>Bacillota</taxon>
        <taxon>Clostridia</taxon>
        <taxon>Eubacteriales</taxon>
        <taxon>Oscillospiraceae</taxon>
        <taxon>Acetivibrio</taxon>
    </lineage>
</organism>
<dbReference type="AlphaFoldDB" id="G8LUV6"/>
<dbReference type="Proteomes" id="UP000005435">
    <property type="component" value="Chromosome"/>
</dbReference>
<evidence type="ECO:0000256" key="1">
    <source>
        <dbReference type="SAM" id="Phobius"/>
    </source>
</evidence>
<keyword evidence="1" id="KW-0812">Transmembrane</keyword>
<feature type="transmembrane region" description="Helical" evidence="1">
    <location>
        <begin position="230"/>
        <end position="250"/>
    </location>
</feature>
<sequence length="258" mass="28677" precursor="true">MNGFNSFKAFIKKEILEGMRTKKFLVLSIGVLFFAFSDPLMLKLLPEILKSQMQGTDFSMLIELSQRAALESYTKNLFQLSTLIIVLSMMGIISKERTDKTLSIPVSMGCSINGMVLAKLLVYGVFLLFINVMGMLIAYWYSGVIFGFTYGSFAAAVVSGAVYGIFFVFVLSFLILISSFSKKSFLAAAVTVLLVYLMPLANNFASIKRYLPVNLLTEANYFAEFLSKNLAVSLICTIALVVIFGVLSVFKLERIEFV</sequence>
<feature type="transmembrane region" description="Helical" evidence="1">
    <location>
        <begin position="153"/>
        <end position="177"/>
    </location>
</feature>
<dbReference type="KEGG" id="ccl:Clocl_1879"/>
<protein>
    <recommendedName>
        <fullName evidence="4">ABC-2 type transport system permease protein</fullName>
    </recommendedName>
</protein>
<keyword evidence="3" id="KW-1185">Reference proteome</keyword>
<dbReference type="eggNOG" id="COG1277">
    <property type="taxonomic scope" value="Bacteria"/>
</dbReference>
<evidence type="ECO:0008006" key="4">
    <source>
        <dbReference type="Google" id="ProtNLM"/>
    </source>
</evidence>
<dbReference type="OrthoDB" id="4187110at2"/>
<dbReference type="HOGENOM" id="CLU_1092838_0_0_9"/>
<gene>
    <name evidence="2" type="ordered locus">Clocl_1879</name>
</gene>
<accession>G8LUV6</accession>
<proteinExistence type="predicted"/>
<reference evidence="2 3" key="2">
    <citation type="journal article" date="2012" name="Stand. Genomic Sci.">
        <title>Complete Genome Sequence of Clostridium clariflavum DSM 19732.</title>
        <authorList>
            <person name="Izquierdo J.A."/>
            <person name="Goodwin L."/>
            <person name="Davenport K.W."/>
            <person name="Teshima H."/>
            <person name="Bruce D."/>
            <person name="Detter C."/>
            <person name="Tapia R."/>
            <person name="Han S."/>
            <person name="Land M."/>
            <person name="Hauser L."/>
            <person name="Jeffries C.D."/>
            <person name="Han J."/>
            <person name="Pitluck S."/>
            <person name="Nolan M."/>
            <person name="Chen A."/>
            <person name="Huntemann M."/>
            <person name="Mavromatis K."/>
            <person name="Mikhailova N."/>
            <person name="Liolios K."/>
            <person name="Woyke T."/>
            <person name="Lynd L.R."/>
        </authorList>
    </citation>
    <scope>NUCLEOTIDE SEQUENCE [LARGE SCALE GENOMIC DNA]</scope>
    <source>
        <strain evidence="3">DSM 19732 / NBRC 101661 / EBR45</strain>
    </source>
</reference>
<evidence type="ECO:0000313" key="2">
    <source>
        <dbReference type="EMBL" id="AEV68486.1"/>
    </source>
</evidence>
<dbReference type="EMBL" id="CP003065">
    <property type="protein sequence ID" value="AEV68486.1"/>
    <property type="molecule type" value="Genomic_DNA"/>
</dbReference>
<dbReference type="STRING" id="720554.Clocl_1879"/>
<feature type="transmembrane region" description="Helical" evidence="1">
    <location>
        <begin position="184"/>
        <end position="205"/>
    </location>
</feature>
<name>G8LUV6_ACECE</name>